<keyword evidence="1" id="KW-0812">Transmembrane</keyword>
<dbReference type="EMBL" id="JAAKZV010000215">
    <property type="protein sequence ID" value="NGN68587.1"/>
    <property type="molecule type" value="Genomic_DNA"/>
</dbReference>
<protein>
    <submittedName>
        <fullName evidence="2">Uncharacterized protein</fullName>
    </submittedName>
</protein>
<reference evidence="2 3" key="1">
    <citation type="submission" date="2020-02" db="EMBL/GenBank/DDBJ databases">
        <title>Whole-genome analyses of novel actinobacteria.</title>
        <authorList>
            <person name="Sahin N."/>
        </authorList>
    </citation>
    <scope>NUCLEOTIDE SEQUENCE [LARGE SCALE GENOMIC DNA]</scope>
    <source>
        <strain evidence="2 3">A7024</strain>
    </source>
</reference>
<feature type="transmembrane region" description="Helical" evidence="1">
    <location>
        <begin position="40"/>
        <end position="61"/>
    </location>
</feature>
<accession>A0A6G4UB83</accession>
<evidence type="ECO:0000313" key="2">
    <source>
        <dbReference type="EMBL" id="NGN68587.1"/>
    </source>
</evidence>
<dbReference type="Pfam" id="PF19136">
    <property type="entry name" value="DUF5819"/>
    <property type="match status" value="1"/>
</dbReference>
<dbReference type="InterPro" id="IPR043857">
    <property type="entry name" value="DUF5819"/>
</dbReference>
<dbReference type="Proteomes" id="UP000481583">
    <property type="component" value="Unassembled WGS sequence"/>
</dbReference>
<dbReference type="RefSeq" id="WP_165242674.1">
    <property type="nucleotide sequence ID" value="NZ_JAAKZV010000215.1"/>
</dbReference>
<sequence length="219" mass="25315">MPAALKEKQEAPPRRVLDAAEHLAPRGMPLRRRRSRSLRAGFATVCLLAAYHLGMVFLAIAPPNVIKDHSMQQVQWWIYPWFEQGWKMFAPEPVSTNRAFEVRVRNGTKVSRWENLTAADDAEIRGDLITSRQHANVLRRVWDGMESLDKKKGPRNPGEAIRFTYARNVVVQRMEALGYENFSKIQIRVRLQKVPPHNNVNAEQPWQTMMLPWWGVPAK</sequence>
<keyword evidence="3" id="KW-1185">Reference proteome</keyword>
<keyword evidence="1" id="KW-1133">Transmembrane helix</keyword>
<gene>
    <name evidence="2" type="ORF">G5C51_32425</name>
</gene>
<name>A0A6G4UB83_9ACTN</name>
<organism evidence="2 3">
    <name type="scientific">Streptomyces coryli</name>
    <dbReference type="NCBI Taxonomy" id="1128680"/>
    <lineage>
        <taxon>Bacteria</taxon>
        <taxon>Bacillati</taxon>
        <taxon>Actinomycetota</taxon>
        <taxon>Actinomycetes</taxon>
        <taxon>Kitasatosporales</taxon>
        <taxon>Streptomycetaceae</taxon>
        <taxon>Streptomyces</taxon>
    </lineage>
</organism>
<evidence type="ECO:0000313" key="3">
    <source>
        <dbReference type="Proteomes" id="UP000481583"/>
    </source>
</evidence>
<keyword evidence="1" id="KW-0472">Membrane</keyword>
<proteinExistence type="predicted"/>
<comment type="caution">
    <text evidence="2">The sequence shown here is derived from an EMBL/GenBank/DDBJ whole genome shotgun (WGS) entry which is preliminary data.</text>
</comment>
<dbReference type="AlphaFoldDB" id="A0A6G4UB83"/>
<evidence type="ECO:0000256" key="1">
    <source>
        <dbReference type="SAM" id="Phobius"/>
    </source>
</evidence>